<organism evidence="1 2">
    <name type="scientific">Trichinella spiralis</name>
    <name type="common">Trichina worm</name>
    <dbReference type="NCBI Taxonomy" id="6334"/>
    <lineage>
        <taxon>Eukaryota</taxon>
        <taxon>Metazoa</taxon>
        <taxon>Ecdysozoa</taxon>
        <taxon>Nematoda</taxon>
        <taxon>Enoplea</taxon>
        <taxon>Dorylaimia</taxon>
        <taxon>Trichinellida</taxon>
        <taxon>Trichinellidae</taxon>
        <taxon>Trichinella</taxon>
    </lineage>
</organism>
<dbReference type="Proteomes" id="UP000054776">
    <property type="component" value="Unassembled WGS sequence"/>
</dbReference>
<dbReference type="AlphaFoldDB" id="A0A0V1ASJ5"/>
<evidence type="ECO:0000313" key="1">
    <source>
        <dbReference type="EMBL" id="KRY27677.1"/>
    </source>
</evidence>
<dbReference type="EMBL" id="JYDH01000240">
    <property type="protein sequence ID" value="KRY27677.1"/>
    <property type="molecule type" value="Genomic_DNA"/>
</dbReference>
<proteinExistence type="predicted"/>
<dbReference type="OrthoDB" id="5918798at2759"/>
<dbReference type="InParanoid" id="A0A0V1ASJ5"/>
<protein>
    <submittedName>
        <fullName evidence="1">Uncharacterized protein</fullName>
    </submittedName>
</protein>
<gene>
    <name evidence="1" type="ORF">T01_7970</name>
</gene>
<evidence type="ECO:0000313" key="2">
    <source>
        <dbReference type="Proteomes" id="UP000054776"/>
    </source>
</evidence>
<name>A0A0V1ASJ5_TRISP</name>
<reference evidence="1 2" key="1">
    <citation type="submission" date="2015-01" db="EMBL/GenBank/DDBJ databases">
        <title>Evolution of Trichinella species and genotypes.</title>
        <authorList>
            <person name="Korhonen P.K."/>
            <person name="Edoardo P."/>
            <person name="Giuseppe L.R."/>
            <person name="Gasser R.B."/>
        </authorList>
    </citation>
    <scope>NUCLEOTIDE SEQUENCE [LARGE SCALE GENOMIC DNA]</scope>
    <source>
        <strain evidence="1">ISS3</strain>
    </source>
</reference>
<comment type="caution">
    <text evidence="1">The sequence shown here is derived from an EMBL/GenBank/DDBJ whole genome shotgun (WGS) entry which is preliminary data.</text>
</comment>
<keyword evidence="2" id="KW-1185">Reference proteome</keyword>
<sequence>MLLATVSLPLHDVPAAVKLLGRDAVGSVAALFNYFEEEWMTPNRLPLWNVHNVDIRTNIDLDGWHFRMN</sequence>
<accession>A0A0V1ASJ5</accession>